<gene>
    <name evidence="1" type="ORF">ATY40_BA7503725</name>
</gene>
<protein>
    <submittedName>
        <fullName evidence="1">BA75_03725T0</fullName>
    </submittedName>
</protein>
<evidence type="ECO:0000313" key="2">
    <source>
        <dbReference type="Proteomes" id="UP000094565"/>
    </source>
</evidence>
<dbReference type="AlphaFoldDB" id="A0A1B2JFB7"/>
<accession>A0A1B2JFB7</accession>
<dbReference type="Proteomes" id="UP000094565">
    <property type="component" value="Chromosome 3"/>
</dbReference>
<dbReference type="OrthoDB" id="10294513at2759"/>
<dbReference type="EMBL" id="CP014586">
    <property type="protein sequence ID" value="ANZ76759.1"/>
    <property type="molecule type" value="Genomic_DNA"/>
</dbReference>
<sequence>MDGSLLLTSIVHNNVGYICYKWKLIPVNDHGVALIEHEKTLRLFPLSQHGGKYIVVDEQATIKLASFDDLLGKATNPVDLPLKFIKNGCYLFLDDGHSLSVYEISRDGSLITRVSKIKFPENYRWSLIKDYYVIIGDEKITLASPAFRSKVFISNKLLNVVTLIPNRKYLLVYKEKYNIITTIGSIDLWRLTEDIPLSLPLKNAIVALVANKLYLVNENNHIFSINTKNNTRKKSKQLCLDYHLTLPFFAASFIALDNRFLLVSTKDFCLLKVDTGNLRPTFEQFLPPKVPIQDLAFMHSSSRELNTKEGFVDWPVTYHRAVRPFNLSLHMFPFLITQSNLVASLVSILDIPRAEYSSVKILDSDNVFDYWVSDRNTLVVRHLDLSISLYSKNPKSKDPALKKCESFFQLPVNEINLEDVLSIKGNCILYKDKCIQVSKGRVETFHLSTPLDAFDIIPNYGIVYCANSKLEFLSFQANAIVFIQAGSYYTIKTLKESNHLHILFTDGSQLYYHNISPHKSLNSTSSIKLAGILEIEFRESQMFCCLTSDGGFHDIILNEVDSNLYLKRQRVIGGASFSRSQYHDNELFHFWGSPTVSHGLQHFEYTGLTSFSLPIECQKPLVVFEGSLLYGNSLGIFLLQLPVFSPEKYRIMNVNQKFFSGFLRWTFPLRHTENGFLFAAISLKPVRDFQMEATLMLLNQRLDIVYQESCPFTCSNVTVLDDLSVLSKFSHTVNNLHESFIVAYSRPDEDVLLVLYTLRRNSEGFYFTNESITLDSVKYVRDISVFDNQLICSGTGSKVVELRHNGTWTLETGRLLSSDVDLRQTIILGDKSLLHLTNSGFYADGDLNWEGQMGQIDKIDRVILLRKDVYCLASLTGGKVYIVEIKKDFELELISQQKFPSSITCIYYDIISCKLFVAIDRARLFSLIGEKFNFSHMGGVPF</sequence>
<name>A0A1B2JFB7_PICPA</name>
<evidence type="ECO:0000313" key="1">
    <source>
        <dbReference type="EMBL" id="ANZ76759.1"/>
    </source>
</evidence>
<proteinExistence type="predicted"/>
<keyword evidence="2" id="KW-1185">Reference proteome</keyword>
<reference evidence="1 2" key="1">
    <citation type="submission" date="2016-02" db="EMBL/GenBank/DDBJ databases">
        <title>Comparative genomic and transcriptomic foundation for Pichia pastoris.</title>
        <authorList>
            <person name="Love K.R."/>
            <person name="Shah K.A."/>
            <person name="Whittaker C.A."/>
            <person name="Wu J."/>
            <person name="Bartlett M.C."/>
            <person name="Ma D."/>
            <person name="Leeson R.L."/>
            <person name="Priest M."/>
            <person name="Young S.K."/>
            <person name="Love J.C."/>
        </authorList>
    </citation>
    <scope>NUCLEOTIDE SEQUENCE [LARGE SCALE GENOMIC DNA]</scope>
    <source>
        <strain evidence="1 2">ATCC 28485</strain>
    </source>
</reference>
<organism evidence="1 2">
    <name type="scientific">Komagataella pastoris</name>
    <name type="common">Yeast</name>
    <name type="synonym">Pichia pastoris</name>
    <dbReference type="NCBI Taxonomy" id="4922"/>
    <lineage>
        <taxon>Eukaryota</taxon>
        <taxon>Fungi</taxon>
        <taxon>Dikarya</taxon>
        <taxon>Ascomycota</taxon>
        <taxon>Saccharomycotina</taxon>
        <taxon>Pichiomycetes</taxon>
        <taxon>Pichiales</taxon>
        <taxon>Pichiaceae</taxon>
        <taxon>Komagataella</taxon>
    </lineage>
</organism>